<organism evidence="1 2">
    <name type="scientific">Caerostris darwini</name>
    <dbReference type="NCBI Taxonomy" id="1538125"/>
    <lineage>
        <taxon>Eukaryota</taxon>
        <taxon>Metazoa</taxon>
        <taxon>Ecdysozoa</taxon>
        <taxon>Arthropoda</taxon>
        <taxon>Chelicerata</taxon>
        <taxon>Arachnida</taxon>
        <taxon>Araneae</taxon>
        <taxon>Araneomorphae</taxon>
        <taxon>Entelegynae</taxon>
        <taxon>Araneoidea</taxon>
        <taxon>Araneidae</taxon>
        <taxon>Caerostris</taxon>
    </lineage>
</organism>
<dbReference type="Proteomes" id="UP001054837">
    <property type="component" value="Unassembled WGS sequence"/>
</dbReference>
<protein>
    <submittedName>
        <fullName evidence="1">Uncharacterized protein</fullName>
    </submittedName>
</protein>
<name>A0AAV4U6F9_9ARAC</name>
<gene>
    <name evidence="1" type="ORF">CDAR_39441</name>
</gene>
<comment type="caution">
    <text evidence="1">The sequence shown here is derived from an EMBL/GenBank/DDBJ whole genome shotgun (WGS) entry which is preliminary data.</text>
</comment>
<sequence length="98" mass="11262">MLKISMDDIHLMIDKSDNSCKLAAGKVLEILKDLSGLQRELHDIRVPLLTCVLKSAKKSKYLFFQALSKIYKLETTNATPEEYLVTLRPILKQIMHIF</sequence>
<reference evidence="1 2" key="1">
    <citation type="submission" date="2021-06" db="EMBL/GenBank/DDBJ databases">
        <title>Caerostris darwini draft genome.</title>
        <authorList>
            <person name="Kono N."/>
            <person name="Arakawa K."/>
        </authorList>
    </citation>
    <scope>NUCLEOTIDE SEQUENCE [LARGE SCALE GENOMIC DNA]</scope>
</reference>
<evidence type="ECO:0000313" key="2">
    <source>
        <dbReference type="Proteomes" id="UP001054837"/>
    </source>
</evidence>
<proteinExistence type="predicted"/>
<accession>A0AAV4U6F9</accession>
<dbReference type="AlphaFoldDB" id="A0AAV4U6F9"/>
<evidence type="ECO:0000313" key="1">
    <source>
        <dbReference type="EMBL" id="GIY53315.1"/>
    </source>
</evidence>
<keyword evidence="2" id="KW-1185">Reference proteome</keyword>
<dbReference type="EMBL" id="BPLQ01010754">
    <property type="protein sequence ID" value="GIY53315.1"/>
    <property type="molecule type" value="Genomic_DNA"/>
</dbReference>